<name>A0A8S5PVA5_9CAUD</name>
<reference evidence="1" key="1">
    <citation type="journal article" date="2021" name="Proc. Natl. Acad. Sci. U.S.A.">
        <title>A Catalog of Tens of Thousands of Viruses from Human Metagenomes Reveals Hidden Associations with Chronic Diseases.</title>
        <authorList>
            <person name="Tisza M.J."/>
            <person name="Buck C.B."/>
        </authorList>
    </citation>
    <scope>NUCLEOTIDE SEQUENCE</scope>
    <source>
        <strain evidence="1">CtRNB7</strain>
    </source>
</reference>
<protein>
    <submittedName>
        <fullName evidence="1">Minor capsid protein</fullName>
    </submittedName>
</protein>
<sequence length="108" mass="12070">MKIYPYLLKVKVSQNPTIDENGVPTYPSDPIEWQEIGICRDEIAGAGQKISKTDGQIFDCTATIYAPKGTPTITAGTTVQVVDNEGNIRLEKQVIRFSTDYFHCRIFV</sequence>
<proteinExistence type="predicted"/>
<dbReference type="EMBL" id="BK015520">
    <property type="protein sequence ID" value="DAE10826.1"/>
    <property type="molecule type" value="Genomic_DNA"/>
</dbReference>
<organism evidence="1">
    <name type="scientific">Siphoviridae sp. ctRNB7</name>
    <dbReference type="NCBI Taxonomy" id="2825502"/>
    <lineage>
        <taxon>Viruses</taxon>
        <taxon>Duplodnaviria</taxon>
        <taxon>Heunggongvirae</taxon>
        <taxon>Uroviricota</taxon>
        <taxon>Caudoviricetes</taxon>
    </lineage>
</organism>
<accession>A0A8S5PVA5</accession>
<evidence type="ECO:0000313" key="1">
    <source>
        <dbReference type="EMBL" id="DAE10826.1"/>
    </source>
</evidence>